<feature type="coiled-coil region" evidence="1">
    <location>
        <begin position="262"/>
        <end position="289"/>
    </location>
</feature>
<dbReference type="GeneID" id="30965241"/>
<sequence>MDMDQTSVDDLRSLEYLINELSVHLMDARKQDDEVEKIARSLADDVNVNFDQFITNSFLEPYNNSPDNNIISTDSLLQKYENSNLAQIVEEDEEEEKKDSERDLSINGDKRKKNKMRDGDSNQNKDKDRNNEKDKDKNKEQEKEKEPDYDKEITRLQEDNLILQLRIQRNEFLSTKLINLLNQDKKILNTINSSARENFELRPKVNQELISIFAKKHSNLTERVAKLEEYNKNLDRNLLNNLGIDINNDNYDIFLKKILTIMDNDEKKISNIEKNNDELIEEIKDLFQKSSLYAK</sequence>
<reference evidence="4" key="1">
    <citation type="submission" date="2016-05" db="EMBL/GenBank/DDBJ databases">
        <title>Comparative genomics of biotechnologically important yeasts.</title>
        <authorList>
            <consortium name="DOE Joint Genome Institute"/>
            <person name="Riley R."/>
            <person name="Haridas S."/>
            <person name="Wolfe K.H."/>
            <person name="Lopes M.R."/>
            <person name="Hittinger C.T."/>
            <person name="Goker M."/>
            <person name="Salamov A."/>
            <person name="Wisecaver J."/>
            <person name="Long T.M."/>
            <person name="Aerts A.L."/>
            <person name="Barry K."/>
            <person name="Choi C."/>
            <person name="Clum A."/>
            <person name="Coughlan A.Y."/>
            <person name="Deshpande S."/>
            <person name="Douglass A.P."/>
            <person name="Hanson S.J."/>
            <person name="Klenk H.-P."/>
            <person name="Labutti K."/>
            <person name="Lapidus A."/>
            <person name="Lindquist E."/>
            <person name="Lipzen A."/>
            <person name="Meier-Kolthoff J.P."/>
            <person name="Ohm R.A."/>
            <person name="Otillar R.P."/>
            <person name="Pangilinan J."/>
            <person name="Peng Y."/>
            <person name="Rokas A."/>
            <person name="Rosa C.A."/>
            <person name="Scheuner C."/>
            <person name="Sibirny A.A."/>
            <person name="Slot J.C."/>
            <person name="Stielow J.B."/>
            <person name="Sun H."/>
            <person name="Kurtzman C.P."/>
            <person name="Blackwell M."/>
            <person name="Grigoriev I.V."/>
            <person name="Jeffries T.W."/>
        </authorList>
    </citation>
    <scope>NUCLEOTIDE SEQUENCE [LARGE SCALE GENOMIC DNA]</scope>
    <source>
        <strain evidence="4">DSM 1968</strain>
    </source>
</reference>
<name>A0A1D2VL09_9ASCO</name>
<dbReference type="EMBL" id="KV454477">
    <property type="protein sequence ID" value="ODV62291.1"/>
    <property type="molecule type" value="Genomic_DNA"/>
</dbReference>
<feature type="compositionally biased region" description="Basic and acidic residues" evidence="2">
    <location>
        <begin position="116"/>
        <end position="152"/>
    </location>
</feature>
<dbReference type="OrthoDB" id="4080914at2759"/>
<accession>A0A1D2VL09</accession>
<dbReference type="RefSeq" id="XP_020048598.1">
    <property type="nucleotide sequence ID" value="XM_020191605.1"/>
</dbReference>
<evidence type="ECO:0000256" key="2">
    <source>
        <dbReference type="SAM" id="MobiDB-lite"/>
    </source>
</evidence>
<keyword evidence="1" id="KW-0175">Coiled coil</keyword>
<evidence type="ECO:0000313" key="4">
    <source>
        <dbReference type="Proteomes" id="UP000095038"/>
    </source>
</evidence>
<keyword evidence="4" id="KW-1185">Reference proteome</keyword>
<evidence type="ECO:0000256" key="1">
    <source>
        <dbReference type="SAM" id="Coils"/>
    </source>
</evidence>
<dbReference type="Proteomes" id="UP000095038">
    <property type="component" value="Unassembled WGS sequence"/>
</dbReference>
<dbReference type="AlphaFoldDB" id="A0A1D2VL09"/>
<gene>
    <name evidence="3" type="ORF">ASCRUDRAFT_6895</name>
</gene>
<feature type="region of interest" description="Disordered" evidence="2">
    <location>
        <begin position="88"/>
        <end position="152"/>
    </location>
</feature>
<protein>
    <submittedName>
        <fullName evidence="3">Uncharacterized protein</fullName>
    </submittedName>
</protein>
<evidence type="ECO:0000313" key="3">
    <source>
        <dbReference type="EMBL" id="ODV62291.1"/>
    </source>
</evidence>
<organism evidence="3 4">
    <name type="scientific">Ascoidea rubescens DSM 1968</name>
    <dbReference type="NCBI Taxonomy" id="1344418"/>
    <lineage>
        <taxon>Eukaryota</taxon>
        <taxon>Fungi</taxon>
        <taxon>Dikarya</taxon>
        <taxon>Ascomycota</taxon>
        <taxon>Saccharomycotina</taxon>
        <taxon>Saccharomycetes</taxon>
        <taxon>Ascoideaceae</taxon>
        <taxon>Ascoidea</taxon>
    </lineage>
</organism>
<dbReference type="InParanoid" id="A0A1D2VL09"/>
<proteinExistence type="predicted"/>